<comment type="caution">
    <text evidence="1">The sequence shown here is derived from an EMBL/GenBank/DDBJ whole genome shotgun (WGS) entry which is preliminary data.</text>
</comment>
<reference evidence="1 2" key="1">
    <citation type="submission" date="2017-02" db="EMBL/GenBank/DDBJ databases">
        <title>The new phylogeny of genus Mycobacterium.</title>
        <authorList>
            <person name="Tortoli E."/>
            <person name="Trovato A."/>
            <person name="Cirillo D.M."/>
        </authorList>
    </citation>
    <scope>NUCLEOTIDE SEQUENCE [LARGE SCALE GENOMIC DNA]</scope>
    <source>
        <strain evidence="1 2">RW6</strain>
    </source>
</reference>
<dbReference type="RefSeq" id="WP_142282730.1">
    <property type="nucleotide sequence ID" value="NZ_MVHF01000004.1"/>
</dbReference>
<accession>A0A1X0B7A8</accession>
<name>A0A1X0B7A8_9MYCO</name>
<organism evidence="1 2">
    <name type="scientific">Mycobacterium aquaticum</name>
    <dbReference type="NCBI Taxonomy" id="1927124"/>
    <lineage>
        <taxon>Bacteria</taxon>
        <taxon>Bacillati</taxon>
        <taxon>Actinomycetota</taxon>
        <taxon>Actinomycetes</taxon>
        <taxon>Mycobacteriales</taxon>
        <taxon>Mycobacteriaceae</taxon>
        <taxon>Mycobacterium</taxon>
    </lineage>
</organism>
<gene>
    <name evidence="1" type="ORF">BST13_05725</name>
</gene>
<dbReference type="STRING" id="1927124.BST13_05725"/>
<dbReference type="Proteomes" id="UP000192448">
    <property type="component" value="Unassembled WGS sequence"/>
</dbReference>
<dbReference type="AlphaFoldDB" id="A0A1X0B7A8"/>
<evidence type="ECO:0000313" key="1">
    <source>
        <dbReference type="EMBL" id="ORA38095.1"/>
    </source>
</evidence>
<protein>
    <submittedName>
        <fullName evidence="1">Uncharacterized protein</fullName>
    </submittedName>
</protein>
<dbReference type="EMBL" id="MVHF01000004">
    <property type="protein sequence ID" value="ORA38095.1"/>
    <property type="molecule type" value="Genomic_DNA"/>
</dbReference>
<proteinExistence type="predicted"/>
<sequence>MGDVNVTFFVRYEVLLGDGEWTAREFGPVSDESAAHAFFEDQVYGTGPQVRNTEIVRREERVIQAQDGAAGG</sequence>
<keyword evidence="2" id="KW-1185">Reference proteome</keyword>
<dbReference type="OrthoDB" id="9976962at2"/>
<evidence type="ECO:0000313" key="2">
    <source>
        <dbReference type="Proteomes" id="UP000192448"/>
    </source>
</evidence>